<dbReference type="AlphaFoldDB" id="A0AAN9XNL7"/>
<accession>A0AAN9XNL7</accession>
<keyword evidence="2" id="KW-1185">Reference proteome</keyword>
<organism evidence="1 2">
    <name type="scientific">Psophocarpus tetragonolobus</name>
    <name type="common">Winged bean</name>
    <name type="synonym">Dolichos tetragonolobus</name>
    <dbReference type="NCBI Taxonomy" id="3891"/>
    <lineage>
        <taxon>Eukaryota</taxon>
        <taxon>Viridiplantae</taxon>
        <taxon>Streptophyta</taxon>
        <taxon>Embryophyta</taxon>
        <taxon>Tracheophyta</taxon>
        <taxon>Spermatophyta</taxon>
        <taxon>Magnoliopsida</taxon>
        <taxon>eudicotyledons</taxon>
        <taxon>Gunneridae</taxon>
        <taxon>Pentapetalae</taxon>
        <taxon>rosids</taxon>
        <taxon>fabids</taxon>
        <taxon>Fabales</taxon>
        <taxon>Fabaceae</taxon>
        <taxon>Papilionoideae</taxon>
        <taxon>50 kb inversion clade</taxon>
        <taxon>NPAAA clade</taxon>
        <taxon>indigoferoid/millettioid clade</taxon>
        <taxon>Phaseoleae</taxon>
        <taxon>Psophocarpus</taxon>
    </lineage>
</organism>
<name>A0AAN9XNL7_PSOTE</name>
<evidence type="ECO:0000313" key="2">
    <source>
        <dbReference type="Proteomes" id="UP001386955"/>
    </source>
</evidence>
<dbReference type="EMBL" id="JAYMYS010000003">
    <property type="protein sequence ID" value="KAK7400224.1"/>
    <property type="molecule type" value="Genomic_DNA"/>
</dbReference>
<reference evidence="1 2" key="1">
    <citation type="submission" date="2024-01" db="EMBL/GenBank/DDBJ databases">
        <title>The genomes of 5 underutilized Papilionoideae crops provide insights into root nodulation and disease resistanc.</title>
        <authorList>
            <person name="Jiang F."/>
        </authorList>
    </citation>
    <scope>NUCLEOTIDE SEQUENCE [LARGE SCALE GENOMIC DNA]</scope>
    <source>
        <strain evidence="1">DUOXIRENSHENG_FW03</strain>
        <tissue evidence="1">Leaves</tissue>
    </source>
</reference>
<protein>
    <submittedName>
        <fullName evidence="1">Uncharacterized protein</fullName>
    </submittedName>
</protein>
<sequence length="218" mass="23739">MSIGRLIKSLQVATLRNLTTKIIVTHVKPPQILKRYKILGKRPVDTHGRVSFKHVVGEVQDREVQLGQRRRNLPCEVVAGERQHREGVGEGAVGVWDGAGDGVVGEVNGQKGFHLGQETGYCTGDVGVSDVEITEFGEFCNGLGDCADEVVGDTFHLGLQQSVFGSHEDRVVGLPRSFFIRRRACLSCGLHSSERAGVKGRAMSSWMIKRAMVAAQGF</sequence>
<dbReference type="Proteomes" id="UP001386955">
    <property type="component" value="Unassembled WGS sequence"/>
</dbReference>
<gene>
    <name evidence="1" type="ORF">VNO78_11424</name>
</gene>
<evidence type="ECO:0000313" key="1">
    <source>
        <dbReference type="EMBL" id="KAK7400224.1"/>
    </source>
</evidence>
<comment type="caution">
    <text evidence="1">The sequence shown here is derived from an EMBL/GenBank/DDBJ whole genome shotgun (WGS) entry which is preliminary data.</text>
</comment>
<proteinExistence type="predicted"/>